<dbReference type="PANTHER" id="PTHR46733">
    <property type="entry name" value="26.5 KDA HEAT SHOCK PROTEIN, MITOCHONDRIAL"/>
    <property type="match status" value="1"/>
</dbReference>
<accession>A0A6G1F0G6</accession>
<reference evidence="5 6" key="1">
    <citation type="submission" date="2019-11" db="EMBL/GenBank/DDBJ databases">
        <title>Whole genome sequence of Oryza granulata.</title>
        <authorList>
            <person name="Li W."/>
        </authorList>
    </citation>
    <scope>NUCLEOTIDE SEQUENCE [LARGE SCALE GENOMIC DNA]</scope>
    <source>
        <strain evidence="6">cv. Menghai</strain>
        <tissue evidence="5">Leaf</tissue>
    </source>
</reference>
<proteinExistence type="inferred from homology"/>
<dbReference type="SUPFAM" id="SSF49764">
    <property type="entry name" value="HSP20-like chaperones"/>
    <property type="match status" value="1"/>
</dbReference>
<feature type="domain" description="SHSP" evidence="4">
    <location>
        <begin position="69"/>
        <end position="191"/>
    </location>
</feature>
<comment type="similarity">
    <text evidence="2 3">Belongs to the small heat shock protein (HSP20) family.</text>
</comment>
<dbReference type="InterPro" id="IPR008978">
    <property type="entry name" value="HSP20-like_chaperone"/>
</dbReference>
<comment type="caution">
    <text evidence="5">The sequence shown here is derived from an EMBL/GenBank/DDBJ whole genome shotgun (WGS) entry which is preliminary data.</text>
</comment>
<dbReference type="OrthoDB" id="1431247at2759"/>
<dbReference type="GO" id="GO:0009408">
    <property type="term" value="P:response to heat"/>
    <property type="evidence" value="ECO:0007669"/>
    <property type="project" value="InterPro"/>
</dbReference>
<gene>
    <name evidence="5" type="ORF">E2562_032289</name>
</gene>
<dbReference type="EMBL" id="SPHZ02000002">
    <property type="protein sequence ID" value="KAF0930408.1"/>
    <property type="molecule type" value="Genomic_DNA"/>
</dbReference>
<dbReference type="PROSITE" id="PS01031">
    <property type="entry name" value="SHSP"/>
    <property type="match status" value="1"/>
</dbReference>
<keyword evidence="6" id="KW-1185">Reference proteome</keyword>
<dbReference type="InterPro" id="IPR044587">
    <property type="entry name" value="HSP21-like"/>
</dbReference>
<evidence type="ECO:0000313" key="6">
    <source>
        <dbReference type="Proteomes" id="UP000479710"/>
    </source>
</evidence>
<evidence type="ECO:0000313" key="5">
    <source>
        <dbReference type="EMBL" id="KAF0930408.1"/>
    </source>
</evidence>
<sequence length="191" mass="20240">MSTVTSCTFLSGCPAVSSSGGRLSKKPAAVVSLKSRPLSLCFANGPKTGEYNPKIDLPAFSIPPIVLVNPVSVAGERWHVEEKSDSVSLLFDVPGLSREDLAVEIDEDVLVIRRKKATLKSSNTTTATYPDKPAVGADVVGGSGIFARLLLPAGYSRERVEAKLSSGELTVTIAKVKESARRKINVDISVN</sequence>
<keyword evidence="1" id="KW-0346">Stress response</keyword>
<organism evidence="5 6">
    <name type="scientific">Oryza meyeriana var. granulata</name>
    <dbReference type="NCBI Taxonomy" id="110450"/>
    <lineage>
        <taxon>Eukaryota</taxon>
        <taxon>Viridiplantae</taxon>
        <taxon>Streptophyta</taxon>
        <taxon>Embryophyta</taxon>
        <taxon>Tracheophyta</taxon>
        <taxon>Spermatophyta</taxon>
        <taxon>Magnoliopsida</taxon>
        <taxon>Liliopsida</taxon>
        <taxon>Poales</taxon>
        <taxon>Poaceae</taxon>
        <taxon>BOP clade</taxon>
        <taxon>Oryzoideae</taxon>
        <taxon>Oryzeae</taxon>
        <taxon>Oryzinae</taxon>
        <taxon>Oryza</taxon>
        <taxon>Oryza meyeriana</taxon>
    </lineage>
</organism>
<evidence type="ECO:0000256" key="3">
    <source>
        <dbReference type="RuleBase" id="RU003616"/>
    </source>
</evidence>
<dbReference type="Gene3D" id="2.60.40.790">
    <property type="match status" value="1"/>
</dbReference>
<name>A0A6G1F0G6_9ORYZ</name>
<evidence type="ECO:0000256" key="2">
    <source>
        <dbReference type="PROSITE-ProRule" id="PRU00285"/>
    </source>
</evidence>
<dbReference type="CDD" id="cd06464">
    <property type="entry name" value="ACD_sHsps-like"/>
    <property type="match status" value="1"/>
</dbReference>
<protein>
    <recommendedName>
        <fullName evidence="4">SHSP domain-containing protein</fullName>
    </recommendedName>
</protein>
<evidence type="ECO:0000259" key="4">
    <source>
        <dbReference type="PROSITE" id="PS01031"/>
    </source>
</evidence>
<dbReference type="Proteomes" id="UP000479710">
    <property type="component" value="Unassembled WGS sequence"/>
</dbReference>
<dbReference type="InterPro" id="IPR002068">
    <property type="entry name" value="A-crystallin/Hsp20_dom"/>
</dbReference>
<dbReference type="PANTHER" id="PTHR46733:SF5">
    <property type="entry name" value="HSP20_ALPHA CRYSTALLIN FAMILY PROTEIN, EXPRESSED"/>
    <property type="match status" value="1"/>
</dbReference>
<dbReference type="AlphaFoldDB" id="A0A6G1F0G6"/>
<dbReference type="Pfam" id="PF00011">
    <property type="entry name" value="HSP20"/>
    <property type="match status" value="1"/>
</dbReference>
<evidence type="ECO:0000256" key="1">
    <source>
        <dbReference type="ARBA" id="ARBA00023016"/>
    </source>
</evidence>